<evidence type="ECO:0000256" key="2">
    <source>
        <dbReference type="ARBA" id="ARBA00004963"/>
    </source>
</evidence>
<keyword evidence="6 7" id="KW-0862">Zinc</keyword>
<dbReference type="InterPro" id="IPR017782">
    <property type="entry name" value="Hydroxyacylglutathione_Hdrlase"/>
</dbReference>
<evidence type="ECO:0000256" key="7">
    <source>
        <dbReference type="HAMAP-Rule" id="MF_01374"/>
    </source>
</evidence>
<feature type="binding site" evidence="7">
    <location>
        <position position="58"/>
    </location>
    <ligand>
        <name>Zn(2+)</name>
        <dbReference type="ChEBI" id="CHEBI:29105"/>
        <label>2</label>
    </ligand>
</feature>
<evidence type="ECO:0000256" key="5">
    <source>
        <dbReference type="ARBA" id="ARBA00022801"/>
    </source>
</evidence>
<feature type="binding site" evidence="7">
    <location>
        <position position="109"/>
    </location>
    <ligand>
        <name>Zn(2+)</name>
        <dbReference type="ChEBI" id="CHEBI:29105"/>
        <label>1</label>
    </ligand>
</feature>
<dbReference type="OrthoDB" id="9802248at2"/>
<gene>
    <name evidence="7" type="primary">gloB</name>
    <name evidence="9" type="ORF">EDC52_1164</name>
</gene>
<dbReference type="InterPro" id="IPR001279">
    <property type="entry name" value="Metallo-B-lactamas"/>
</dbReference>
<dbReference type="Pfam" id="PF16123">
    <property type="entry name" value="HAGH_C"/>
    <property type="match status" value="1"/>
</dbReference>
<dbReference type="HAMAP" id="MF_01374">
    <property type="entry name" value="Glyoxalase_2"/>
    <property type="match status" value="1"/>
</dbReference>
<keyword evidence="10" id="KW-1185">Reference proteome</keyword>
<feature type="binding site" evidence="7">
    <location>
        <position position="53"/>
    </location>
    <ligand>
        <name>Zn(2+)</name>
        <dbReference type="ChEBI" id="CHEBI:29105"/>
        <label>1</label>
    </ligand>
</feature>
<accession>A0A4R3YKH8</accession>
<dbReference type="Gene3D" id="3.60.15.10">
    <property type="entry name" value="Ribonuclease Z/Hydroxyacylglutathione hydrolase-like"/>
    <property type="match status" value="1"/>
</dbReference>
<dbReference type="SMART" id="SM00849">
    <property type="entry name" value="Lactamase_B"/>
    <property type="match status" value="1"/>
</dbReference>
<comment type="catalytic activity">
    <reaction evidence="1 7">
        <text>an S-(2-hydroxyacyl)glutathione + H2O = a 2-hydroxy carboxylate + glutathione + H(+)</text>
        <dbReference type="Rhea" id="RHEA:21864"/>
        <dbReference type="ChEBI" id="CHEBI:15377"/>
        <dbReference type="ChEBI" id="CHEBI:15378"/>
        <dbReference type="ChEBI" id="CHEBI:57925"/>
        <dbReference type="ChEBI" id="CHEBI:58896"/>
        <dbReference type="ChEBI" id="CHEBI:71261"/>
        <dbReference type="EC" id="3.1.2.6"/>
    </reaction>
</comment>
<dbReference type="InterPro" id="IPR050110">
    <property type="entry name" value="Glyoxalase_II_hydrolase"/>
</dbReference>
<dbReference type="Proteomes" id="UP000295719">
    <property type="component" value="Unassembled WGS sequence"/>
</dbReference>
<evidence type="ECO:0000256" key="1">
    <source>
        <dbReference type="ARBA" id="ARBA00001623"/>
    </source>
</evidence>
<dbReference type="GO" id="GO:0019243">
    <property type="term" value="P:methylglyoxal catabolic process to D-lactate via S-lactoyl-glutathione"/>
    <property type="evidence" value="ECO:0007669"/>
    <property type="project" value="UniProtKB-UniRule"/>
</dbReference>
<dbReference type="AlphaFoldDB" id="A0A4R3YKH8"/>
<feature type="binding site" evidence="7">
    <location>
        <position position="164"/>
    </location>
    <ligand>
        <name>Zn(2+)</name>
        <dbReference type="ChEBI" id="CHEBI:29105"/>
        <label>2</label>
    </ligand>
</feature>
<dbReference type="UniPathway" id="UPA00619">
    <property type="reaction ID" value="UER00676"/>
</dbReference>
<dbReference type="EC" id="3.1.2.6" evidence="7"/>
<dbReference type="GO" id="GO:0004416">
    <property type="term" value="F:hydroxyacylglutathione hydrolase activity"/>
    <property type="evidence" value="ECO:0007669"/>
    <property type="project" value="UniProtKB-UniRule"/>
</dbReference>
<evidence type="ECO:0000256" key="3">
    <source>
        <dbReference type="ARBA" id="ARBA00006759"/>
    </source>
</evidence>
<comment type="function">
    <text evidence="7">Thiolesterase that catalyzes the hydrolysis of S-D-lactoyl-glutathione to form glutathione and D-lactic acid.</text>
</comment>
<keyword evidence="4 7" id="KW-0479">Metal-binding</keyword>
<dbReference type="SUPFAM" id="SSF56281">
    <property type="entry name" value="Metallo-hydrolase/oxidoreductase"/>
    <property type="match status" value="1"/>
</dbReference>
<dbReference type="EMBL" id="SMCR01000016">
    <property type="protein sequence ID" value="TCV91544.1"/>
    <property type="molecule type" value="Genomic_DNA"/>
</dbReference>
<feature type="binding site" evidence="7">
    <location>
        <position position="55"/>
    </location>
    <ligand>
        <name>Zn(2+)</name>
        <dbReference type="ChEBI" id="CHEBI:29105"/>
        <label>1</label>
    </ligand>
</feature>
<keyword evidence="5 7" id="KW-0378">Hydrolase</keyword>
<comment type="similarity">
    <text evidence="3 7">Belongs to the metallo-beta-lactamase superfamily. Glyoxalase II family.</text>
</comment>
<dbReference type="InterPro" id="IPR032282">
    <property type="entry name" value="HAGH_C"/>
</dbReference>
<dbReference type="PIRSF" id="PIRSF005457">
    <property type="entry name" value="Glx"/>
    <property type="match status" value="1"/>
</dbReference>
<evidence type="ECO:0000313" key="10">
    <source>
        <dbReference type="Proteomes" id="UP000295719"/>
    </source>
</evidence>
<organism evidence="9 10">
    <name type="scientific">Biostraticola tofi</name>
    <dbReference type="NCBI Taxonomy" id="466109"/>
    <lineage>
        <taxon>Bacteria</taxon>
        <taxon>Pseudomonadati</taxon>
        <taxon>Pseudomonadota</taxon>
        <taxon>Gammaproteobacteria</taxon>
        <taxon>Enterobacterales</taxon>
        <taxon>Bruguierivoracaceae</taxon>
        <taxon>Biostraticola</taxon>
    </lineage>
</organism>
<dbReference type="RefSeq" id="WP_131867766.1">
    <property type="nucleotide sequence ID" value="NZ_SMCR01000016.1"/>
</dbReference>
<dbReference type="PANTHER" id="PTHR43705">
    <property type="entry name" value="HYDROXYACYLGLUTATHIONE HYDROLASE"/>
    <property type="match status" value="1"/>
</dbReference>
<dbReference type="Pfam" id="PF00753">
    <property type="entry name" value="Lactamase_B"/>
    <property type="match status" value="1"/>
</dbReference>
<comment type="cofactor">
    <cofactor evidence="7">
        <name>Zn(2+)</name>
        <dbReference type="ChEBI" id="CHEBI:29105"/>
    </cofactor>
    <text evidence="7">Binds 2 Zn(2+) ions per subunit.</text>
</comment>
<evidence type="ECO:0000256" key="4">
    <source>
        <dbReference type="ARBA" id="ARBA00022723"/>
    </source>
</evidence>
<feature type="binding site" evidence="7">
    <location>
        <position position="126"/>
    </location>
    <ligand>
        <name>Zn(2+)</name>
        <dbReference type="ChEBI" id="CHEBI:29105"/>
        <label>1</label>
    </ligand>
</feature>
<evidence type="ECO:0000313" key="9">
    <source>
        <dbReference type="EMBL" id="TCV91544.1"/>
    </source>
</evidence>
<evidence type="ECO:0000256" key="6">
    <source>
        <dbReference type="ARBA" id="ARBA00022833"/>
    </source>
</evidence>
<proteinExistence type="inferred from homology"/>
<feature type="binding site" evidence="7">
    <location>
        <position position="126"/>
    </location>
    <ligand>
        <name>Zn(2+)</name>
        <dbReference type="ChEBI" id="CHEBI:29105"/>
        <label>2</label>
    </ligand>
</feature>
<name>A0A4R3YKH8_9GAMM</name>
<dbReference type="NCBIfam" id="TIGR03413">
    <property type="entry name" value="GSH_gloB"/>
    <property type="match status" value="1"/>
</dbReference>
<protein>
    <recommendedName>
        <fullName evidence="7">Hydroxyacylglutathione hydrolase</fullName>
        <ecNumber evidence="7">3.1.2.6</ecNumber>
    </recommendedName>
    <alternativeName>
        <fullName evidence="7">Glyoxalase II</fullName>
        <shortName evidence="7">Glx II</shortName>
    </alternativeName>
</protein>
<feature type="binding site" evidence="7">
    <location>
        <position position="57"/>
    </location>
    <ligand>
        <name>Zn(2+)</name>
        <dbReference type="ChEBI" id="CHEBI:29105"/>
        <label>2</label>
    </ligand>
</feature>
<reference evidence="9 10" key="1">
    <citation type="submission" date="2019-03" db="EMBL/GenBank/DDBJ databases">
        <title>Genomic Encyclopedia of Type Strains, Phase IV (KMG-IV): sequencing the most valuable type-strain genomes for metagenomic binning, comparative biology and taxonomic classification.</title>
        <authorList>
            <person name="Goeker M."/>
        </authorList>
    </citation>
    <scope>NUCLEOTIDE SEQUENCE [LARGE SCALE GENOMIC DNA]</scope>
    <source>
        <strain evidence="9 10">DSM 19580</strain>
    </source>
</reference>
<comment type="subunit">
    <text evidence="7">Monomer.</text>
</comment>
<feature type="domain" description="Metallo-beta-lactamase" evidence="8">
    <location>
        <begin position="11"/>
        <end position="164"/>
    </location>
</feature>
<dbReference type="InterPro" id="IPR035680">
    <property type="entry name" value="Clx_II_MBL"/>
</dbReference>
<sequence>MNLISIPALADNYIWLLHNDDLECIIVDPGEAAPVFSEISARGLTPKALLLTHHHADHVGGVREICAQFAVPVYGPQETAARGATEIVAGGSEITLLNHRFSVLDLPGHTLGHIGFYSLPYLFCGDTVFSAGCGRLFEGSPKQMHESFQKVNSLPPETLVCGAHEYTLNNLAFARSVLPQDELIAGYEREIKQLRAKQQPSLPTTLHLERKINLFLRCHDADLQKILGTDYPDDEQWRVFALLREKKDHF</sequence>
<dbReference type="PANTHER" id="PTHR43705:SF1">
    <property type="entry name" value="HYDROXYACYLGLUTATHIONE HYDROLASE GLOB"/>
    <property type="match status" value="1"/>
</dbReference>
<dbReference type="CDD" id="cd07723">
    <property type="entry name" value="hydroxyacylglutathione_hydrolase_MBL-fold"/>
    <property type="match status" value="1"/>
</dbReference>
<dbReference type="GO" id="GO:0046872">
    <property type="term" value="F:metal ion binding"/>
    <property type="evidence" value="ECO:0007669"/>
    <property type="project" value="UniProtKB-KW"/>
</dbReference>
<dbReference type="InterPro" id="IPR036866">
    <property type="entry name" value="RibonucZ/Hydroxyglut_hydro"/>
</dbReference>
<comment type="pathway">
    <text evidence="2 7">Secondary metabolite metabolism; methylglyoxal degradation; (R)-lactate from methylglyoxal: step 2/2.</text>
</comment>
<evidence type="ECO:0000259" key="8">
    <source>
        <dbReference type="SMART" id="SM00849"/>
    </source>
</evidence>
<comment type="caution">
    <text evidence="9">The sequence shown here is derived from an EMBL/GenBank/DDBJ whole genome shotgun (WGS) entry which is preliminary data.</text>
</comment>